<dbReference type="RefSeq" id="WP_136335216.1">
    <property type="nucleotide sequence ID" value="NZ_QXMP01000002.1"/>
</dbReference>
<dbReference type="PANTHER" id="PTHR35093">
    <property type="entry name" value="OUTER MEMBRANE PROTEIN NMB0088-RELATED"/>
    <property type="match status" value="1"/>
</dbReference>
<evidence type="ECO:0008006" key="10">
    <source>
        <dbReference type="Google" id="ProtNLM"/>
    </source>
</evidence>
<gene>
    <name evidence="8" type="ORF">E7Z59_05200</name>
</gene>
<accession>A0A4S3M3N1</accession>
<evidence type="ECO:0000256" key="7">
    <source>
        <dbReference type="ARBA" id="ARBA00023237"/>
    </source>
</evidence>
<dbReference type="SUPFAM" id="SSF56935">
    <property type="entry name" value="Porins"/>
    <property type="match status" value="1"/>
</dbReference>
<dbReference type="Proteomes" id="UP000305939">
    <property type="component" value="Unassembled WGS sequence"/>
</dbReference>
<evidence type="ECO:0000256" key="1">
    <source>
        <dbReference type="ARBA" id="ARBA00004571"/>
    </source>
</evidence>
<evidence type="ECO:0000256" key="3">
    <source>
        <dbReference type="ARBA" id="ARBA00022452"/>
    </source>
</evidence>
<dbReference type="AlphaFoldDB" id="A0A4S3M3N1"/>
<dbReference type="EMBL" id="SSMC01000001">
    <property type="protein sequence ID" value="THD69726.1"/>
    <property type="molecule type" value="Genomic_DNA"/>
</dbReference>
<name>A0A4S3M3N1_9FLAO</name>
<evidence type="ECO:0000256" key="5">
    <source>
        <dbReference type="ARBA" id="ARBA00022729"/>
    </source>
</evidence>
<keyword evidence="6" id="KW-0472">Membrane</keyword>
<keyword evidence="7" id="KW-0998">Cell outer membrane</keyword>
<evidence type="ECO:0000313" key="8">
    <source>
        <dbReference type="EMBL" id="THD69726.1"/>
    </source>
</evidence>
<dbReference type="GO" id="GO:0009279">
    <property type="term" value="C:cell outer membrane"/>
    <property type="evidence" value="ECO:0007669"/>
    <property type="project" value="UniProtKB-SubCell"/>
</dbReference>
<comment type="similarity">
    <text evidence="2">Belongs to the OmpP1/FadL family.</text>
</comment>
<evidence type="ECO:0000256" key="6">
    <source>
        <dbReference type="ARBA" id="ARBA00023136"/>
    </source>
</evidence>
<proteinExistence type="inferred from homology"/>
<keyword evidence="5" id="KW-0732">Signal</keyword>
<comment type="subcellular location">
    <subcellularLocation>
        <location evidence="1">Cell outer membrane</location>
        <topology evidence="1">Multi-pass membrane protein</topology>
    </subcellularLocation>
</comment>
<evidence type="ECO:0000313" key="9">
    <source>
        <dbReference type="Proteomes" id="UP000305939"/>
    </source>
</evidence>
<protein>
    <recommendedName>
        <fullName evidence="10">Aromatic hydrocarbon degradation protein</fullName>
    </recommendedName>
</protein>
<organism evidence="8 9">
    <name type="scientific">Robertkochia marina</name>
    <dbReference type="NCBI Taxonomy" id="1227945"/>
    <lineage>
        <taxon>Bacteria</taxon>
        <taxon>Pseudomonadati</taxon>
        <taxon>Bacteroidota</taxon>
        <taxon>Flavobacteriia</taxon>
        <taxon>Flavobacteriales</taxon>
        <taxon>Flavobacteriaceae</taxon>
        <taxon>Robertkochia</taxon>
    </lineage>
</organism>
<dbReference type="InterPro" id="IPR005017">
    <property type="entry name" value="OMPP1/FadL/TodX"/>
</dbReference>
<reference evidence="8 9" key="1">
    <citation type="submission" date="2019-04" db="EMBL/GenBank/DDBJ databases">
        <title>Draft genome sequence of Robertkochia marina CC-AMO-30D.</title>
        <authorList>
            <person name="Hameed A."/>
            <person name="Lin S.-Y."/>
            <person name="Shahina M."/>
            <person name="Lai W.-A."/>
            <person name="Young C.-C."/>
        </authorList>
    </citation>
    <scope>NUCLEOTIDE SEQUENCE [LARGE SCALE GENOMIC DNA]</scope>
    <source>
        <strain evidence="8 9">CC-AMO-30D</strain>
    </source>
</reference>
<keyword evidence="9" id="KW-1185">Reference proteome</keyword>
<dbReference type="Gene3D" id="2.40.160.60">
    <property type="entry name" value="Outer membrane protein transport protein (OMPP1/FadL/TodX)"/>
    <property type="match status" value="1"/>
</dbReference>
<dbReference type="GO" id="GO:0015483">
    <property type="term" value="F:long-chain fatty acid transporting porin activity"/>
    <property type="evidence" value="ECO:0007669"/>
    <property type="project" value="TreeGrafter"/>
</dbReference>
<dbReference type="OrthoDB" id="974466at2"/>
<comment type="caution">
    <text evidence="8">The sequence shown here is derived from an EMBL/GenBank/DDBJ whole genome shotgun (WGS) entry which is preliminary data.</text>
</comment>
<evidence type="ECO:0000256" key="4">
    <source>
        <dbReference type="ARBA" id="ARBA00022692"/>
    </source>
</evidence>
<keyword evidence="4" id="KW-0812">Transmembrane</keyword>
<keyword evidence="3" id="KW-1134">Transmembrane beta strand</keyword>
<sequence length="486" mass="53953">MRKKYMYRLFLVLIFMVWCPLRGQDTHYWTNQFGTRSALMSGAVVGGIFDNTMIYYNPGALGFLENTSITVNANAYRFETIVIENALGQQADFKSKKIGSLPLLAGGMINLKNRRLKIGYGFLSPVDFDFKGIARTEGVAEVLNNIDSPGEEEYVGETSISSSLKELMVILGGGYKISDHFSVGLSNIVTARVRSYSRSWSAYVFANNPELRLVGRDAAQNVEYFNFRYSVKLGMFYVRGPWRWGLTLTSPSINLGGEGTTASKVALRNAVIEGRDERITGLGTARQKLTSTFKSPFSAALGVNYRDEHFGFGVAVQYYDAIDIYNVLDPKPGTFIRPAELAPALDGQFALSTPEGAKSVFNVALGYEHFLNERLTLYLSGRTDNSFFNAQTNRMGGIETSISSWDLYHLTGGMTLRKGGSQISFGLLFSGGADDSYIQQGNISIPTEKNLLRDTFYITKAEYSSWGFLIGFTYSFLNAEKKEEAK</sequence>
<evidence type="ECO:0000256" key="2">
    <source>
        <dbReference type="ARBA" id="ARBA00008163"/>
    </source>
</evidence>
<dbReference type="PANTHER" id="PTHR35093:SF8">
    <property type="entry name" value="OUTER MEMBRANE PROTEIN NMB0088-RELATED"/>
    <property type="match status" value="1"/>
</dbReference>